<dbReference type="Proteomes" id="UP000886050">
    <property type="component" value="Unassembled WGS sequence"/>
</dbReference>
<dbReference type="AlphaFoldDB" id="A0A7V5HQ70"/>
<dbReference type="CDD" id="cd07361">
    <property type="entry name" value="MEMO_like"/>
    <property type="match status" value="1"/>
</dbReference>
<dbReference type="NCBIfam" id="TIGR04335">
    <property type="entry name" value="AmmeMemoSam_A"/>
    <property type="match status" value="1"/>
</dbReference>
<evidence type="ECO:0000259" key="3">
    <source>
        <dbReference type="PROSITE" id="PS51112"/>
    </source>
</evidence>
<reference evidence="4" key="1">
    <citation type="journal article" date="2020" name="mSystems">
        <title>Genome- and Community-Level Interaction Insights into Carbon Utilization and Element Cycling Functions of Hydrothermarchaeota in Hydrothermal Sediment.</title>
        <authorList>
            <person name="Zhou Z."/>
            <person name="Liu Y."/>
            <person name="Xu W."/>
            <person name="Pan J."/>
            <person name="Luo Z.H."/>
            <person name="Li M."/>
        </authorList>
    </citation>
    <scope>NUCLEOTIDE SEQUENCE [LARGE SCALE GENOMIC DNA]</scope>
    <source>
        <strain evidence="4">HyVt-96</strain>
    </source>
</reference>
<evidence type="ECO:0000256" key="1">
    <source>
        <dbReference type="ARBA" id="ARBA00006315"/>
    </source>
</evidence>
<dbReference type="PROSITE" id="PS51112">
    <property type="entry name" value="AMMECR1"/>
    <property type="match status" value="1"/>
</dbReference>
<sequence length="481" mass="55451">MDIVPIAVKRFPEFLNRRFIMLWLMIISFLLREPAQAGRFYPGQREELFKVVSQLIESTQYIPLGGKPEILFSPHAGYIYSGKVAAQSYREIQGDDYDIVVILAPAHYYPLRGISVGLFDFYRTPLGNVEVEKNLGEKILKLKFVNFIKEAHLPEHSIEVQLPFLQYALKDFTILPFLVGSINMAEANEFAHSLVELLKGKTYLILVSTDLSHYKSYEVAKKIDSFTIKTIMEGDPQVFLNRFKEKKIELCGFFPTLIAMKIRELRGNLKAKKLLYLNSGDTGGGRKEVVGYASIVFYREFFNEREKKFLLNLARESIKRAFQWKDIVREKPSDPRLLEKRGVFVTLRKNSQLRGCIGIHKSSDPLYIAVQKMSRAAAFQDPRFPPLRPGELDSITIEISVYLYPPRKIDDIKEYIPGKHGIIMVKGLHEATFLPEVPLEQNWNRTTTLQYLSLKAGLPKDGWKEGCIFYIYETVHFSEKE</sequence>
<dbReference type="NCBIfam" id="TIGR00296">
    <property type="entry name" value="TIGR00296 family protein"/>
    <property type="match status" value="1"/>
</dbReference>
<organism evidence="4">
    <name type="scientific">candidate division WOR-3 bacterium</name>
    <dbReference type="NCBI Taxonomy" id="2052148"/>
    <lineage>
        <taxon>Bacteria</taxon>
        <taxon>Bacteria division WOR-3</taxon>
    </lineage>
</organism>
<dbReference type="HAMAP" id="MF_00055">
    <property type="entry name" value="MEMO1"/>
    <property type="match status" value="1"/>
</dbReference>
<name>A0A7V5HQ70_UNCW3</name>
<dbReference type="EMBL" id="DRTX01000144">
    <property type="protein sequence ID" value="HHF53271.1"/>
    <property type="molecule type" value="Genomic_DNA"/>
</dbReference>
<accession>A0A7V5HQ70</accession>
<dbReference type="InterPro" id="IPR027485">
    <property type="entry name" value="AMMECR1_N"/>
</dbReference>
<evidence type="ECO:0000313" key="4">
    <source>
        <dbReference type="EMBL" id="HHF53271.1"/>
    </source>
</evidence>
<evidence type="ECO:0000256" key="2">
    <source>
        <dbReference type="HAMAP-Rule" id="MF_00055"/>
    </source>
</evidence>
<dbReference type="InterPro" id="IPR002733">
    <property type="entry name" value="AMMECR1_domain"/>
</dbReference>
<comment type="caution">
    <text evidence="4">The sequence shown here is derived from an EMBL/GenBank/DDBJ whole genome shotgun (WGS) entry which is preliminary data.</text>
</comment>
<dbReference type="SUPFAM" id="SSF143447">
    <property type="entry name" value="AMMECR1-like"/>
    <property type="match status" value="1"/>
</dbReference>
<dbReference type="Pfam" id="PF01871">
    <property type="entry name" value="AMMECR1"/>
    <property type="match status" value="1"/>
</dbReference>
<dbReference type="NCBIfam" id="TIGR04336">
    <property type="entry name" value="AmmeMemoSam_B"/>
    <property type="match status" value="1"/>
</dbReference>
<dbReference type="InterPro" id="IPR023473">
    <property type="entry name" value="AMMECR1"/>
</dbReference>
<dbReference type="Gene3D" id="3.40.830.10">
    <property type="entry name" value="LigB-like"/>
    <property type="match status" value="1"/>
</dbReference>
<dbReference type="InterPro" id="IPR002737">
    <property type="entry name" value="MEMO1_fam"/>
</dbReference>
<feature type="domain" description="AMMECR1" evidence="3">
    <location>
        <begin position="305"/>
        <end position="481"/>
    </location>
</feature>
<dbReference type="PANTHER" id="PTHR11060">
    <property type="entry name" value="PROTEIN MEMO1"/>
    <property type="match status" value="1"/>
</dbReference>
<comment type="similarity">
    <text evidence="1 2">Belongs to the MEMO1 family.</text>
</comment>
<dbReference type="Gene3D" id="3.30.1490.150">
    <property type="entry name" value="Hypothetical protein ph0010, domain 2"/>
    <property type="match status" value="1"/>
</dbReference>
<dbReference type="PANTHER" id="PTHR11060:SF0">
    <property type="entry name" value="PROTEIN MEMO1"/>
    <property type="match status" value="1"/>
</dbReference>
<protein>
    <recommendedName>
        <fullName evidence="2">MEMO1 family protein ENL43_02765</fullName>
    </recommendedName>
</protein>
<dbReference type="InterPro" id="IPR036071">
    <property type="entry name" value="AMMECR1_dom_sf"/>
</dbReference>
<dbReference type="Gene3D" id="3.30.700.20">
    <property type="entry name" value="Hypothetical protein ph0010, domain 1"/>
    <property type="match status" value="1"/>
</dbReference>
<dbReference type="InterPro" id="IPR027623">
    <property type="entry name" value="AmmeMemoSam_A"/>
</dbReference>
<gene>
    <name evidence="4" type="primary">amrB</name>
    <name evidence="4" type="ORF">ENL43_02765</name>
</gene>
<proteinExistence type="inferred from homology"/>
<dbReference type="Pfam" id="PF01875">
    <property type="entry name" value="Memo"/>
    <property type="match status" value="1"/>
</dbReference>